<reference evidence="7 9" key="2">
    <citation type="submission" date="2018-06" db="EMBL/GenBank/DDBJ databases">
        <title>Genomic Encyclopedia of Type Strains, Phase III (KMG-III): the genomes of soil and plant-associated and newly described type strains.</title>
        <authorList>
            <person name="Whitman W."/>
        </authorList>
    </citation>
    <scope>NUCLEOTIDE SEQUENCE [LARGE SCALE GENOMIC DNA]</scope>
    <source>
        <strain evidence="7 9">CGMCC 1.15366</strain>
    </source>
</reference>
<keyword evidence="2 4" id="KW-0560">Oxidoreductase</keyword>
<dbReference type="PANTHER" id="PTHR43026:SF1">
    <property type="entry name" value="2-HYDROXYACID DEHYDROGENASE HOMOLOG 1-RELATED"/>
    <property type="match status" value="1"/>
</dbReference>
<dbReference type="Proteomes" id="UP000249203">
    <property type="component" value="Unassembled WGS sequence"/>
</dbReference>
<proteinExistence type="inferred from homology"/>
<dbReference type="GO" id="GO:0051287">
    <property type="term" value="F:NAD binding"/>
    <property type="evidence" value="ECO:0007669"/>
    <property type="project" value="InterPro"/>
</dbReference>
<dbReference type="OrthoDB" id="9805416at2"/>
<dbReference type="SUPFAM" id="SSF52283">
    <property type="entry name" value="Formate/glycerate dehydrogenase catalytic domain-like"/>
    <property type="match status" value="1"/>
</dbReference>
<dbReference type="PANTHER" id="PTHR43026">
    <property type="entry name" value="2-HYDROXYACID DEHYDROGENASE HOMOLOG 1-RELATED"/>
    <property type="match status" value="1"/>
</dbReference>
<dbReference type="PROSITE" id="PS00670">
    <property type="entry name" value="D_2_HYDROXYACID_DH_2"/>
    <property type="match status" value="1"/>
</dbReference>
<name>A0A327WR27_9GAMM</name>
<evidence type="ECO:0000256" key="1">
    <source>
        <dbReference type="ARBA" id="ARBA00005854"/>
    </source>
</evidence>
<evidence type="ECO:0000313" key="8">
    <source>
        <dbReference type="EMBL" id="RUO21080.1"/>
    </source>
</evidence>
<comment type="caution">
    <text evidence="7">The sequence shown here is derived from an EMBL/GenBank/DDBJ whole genome shotgun (WGS) entry which is preliminary data.</text>
</comment>
<dbReference type="RefSeq" id="WP_111569941.1">
    <property type="nucleotide sequence ID" value="NZ_PIPK01000012.1"/>
</dbReference>
<evidence type="ECO:0000256" key="2">
    <source>
        <dbReference type="ARBA" id="ARBA00023002"/>
    </source>
</evidence>
<feature type="domain" description="D-isomer specific 2-hydroxyacid dehydrogenase catalytic" evidence="5">
    <location>
        <begin position="7"/>
        <end position="321"/>
    </location>
</feature>
<keyword evidence="10" id="KW-1185">Reference proteome</keyword>
<dbReference type="EMBL" id="QLMD01000011">
    <property type="protein sequence ID" value="RAJ95222.1"/>
    <property type="molecule type" value="Genomic_DNA"/>
</dbReference>
<dbReference type="Gene3D" id="3.40.50.720">
    <property type="entry name" value="NAD(P)-binding Rossmann-like Domain"/>
    <property type="match status" value="2"/>
</dbReference>
<dbReference type="InterPro" id="IPR036291">
    <property type="entry name" value="NAD(P)-bd_dom_sf"/>
</dbReference>
<dbReference type="EMBL" id="PIPK01000012">
    <property type="protein sequence ID" value="RUO21080.1"/>
    <property type="molecule type" value="Genomic_DNA"/>
</dbReference>
<dbReference type="InterPro" id="IPR006140">
    <property type="entry name" value="D-isomer_DH_NAD-bd"/>
</dbReference>
<dbReference type="AlphaFoldDB" id="A0A327WR27"/>
<dbReference type="CDD" id="cd12183">
    <property type="entry name" value="LDH_like_2"/>
    <property type="match status" value="1"/>
</dbReference>
<dbReference type="Proteomes" id="UP000287865">
    <property type="component" value="Unassembled WGS sequence"/>
</dbReference>
<evidence type="ECO:0000259" key="6">
    <source>
        <dbReference type="Pfam" id="PF02826"/>
    </source>
</evidence>
<dbReference type="GO" id="GO:0008720">
    <property type="term" value="F:D-lactate dehydrogenase (NAD+) activity"/>
    <property type="evidence" value="ECO:0007669"/>
    <property type="project" value="TreeGrafter"/>
</dbReference>
<dbReference type="InterPro" id="IPR058205">
    <property type="entry name" value="D-LDH-like"/>
</dbReference>
<evidence type="ECO:0000313" key="10">
    <source>
        <dbReference type="Proteomes" id="UP000287865"/>
    </source>
</evidence>
<dbReference type="SUPFAM" id="SSF51735">
    <property type="entry name" value="NAD(P)-binding Rossmann-fold domains"/>
    <property type="match status" value="1"/>
</dbReference>
<dbReference type="InterPro" id="IPR006139">
    <property type="entry name" value="D-isomer_2_OHA_DH_cat_dom"/>
</dbReference>
<dbReference type="Pfam" id="PF02826">
    <property type="entry name" value="2-Hacid_dh_C"/>
    <property type="match status" value="1"/>
</dbReference>
<keyword evidence="3" id="KW-0520">NAD</keyword>
<evidence type="ECO:0000259" key="5">
    <source>
        <dbReference type="Pfam" id="PF00389"/>
    </source>
</evidence>
<evidence type="ECO:0000256" key="3">
    <source>
        <dbReference type="ARBA" id="ARBA00023027"/>
    </source>
</evidence>
<evidence type="ECO:0000256" key="4">
    <source>
        <dbReference type="RuleBase" id="RU003719"/>
    </source>
</evidence>
<evidence type="ECO:0000313" key="9">
    <source>
        <dbReference type="Proteomes" id="UP000249203"/>
    </source>
</evidence>
<evidence type="ECO:0000313" key="7">
    <source>
        <dbReference type="EMBL" id="RAJ95222.1"/>
    </source>
</evidence>
<sequence>MKLAMFSTKPYDQVSFNNANAVHGHHISYIEAPLNQHTAALASGFEAVCIFVNDHADKGVLEILKRSGCELIVLRCAGFNNVDLTAAQALGIRVARVPAYSPNAVAEHALALILTLNRKTHRAYNRVREGNFALDGLMGFDLIGKTVGLVGAGKIGEIFAKVMQALGCDVIIHDPYASADIAKHYELVSFDTLVERADILSLHCPLTPQTHHLISRSVLQRCKPGMMLINTSRGKIVDTKAAIEALKNGQLGALGLDVYEEEGDLFFADLSNQVIQDDTFMRLLTFPNVLITGHQGFFTREALANIAETTLNNVTAHSSGEGECFDVVPDKVIAS</sequence>
<comment type="similarity">
    <text evidence="1 4">Belongs to the D-isomer specific 2-hydroxyacid dehydrogenase family.</text>
</comment>
<protein>
    <submittedName>
        <fullName evidence="7">D-lactate dehydrogenase</fullName>
    </submittedName>
    <submittedName>
        <fullName evidence="8">Hydroxyacid dehydrogenase</fullName>
    </submittedName>
</protein>
<dbReference type="InterPro" id="IPR029753">
    <property type="entry name" value="D-isomer_DH_CS"/>
</dbReference>
<reference evidence="8 10" key="1">
    <citation type="journal article" date="2018" name="Front. Microbiol.">
        <title>Genome-Based Analysis Reveals the Taxonomy and Diversity of the Family Idiomarinaceae.</title>
        <authorList>
            <person name="Liu Y."/>
            <person name="Lai Q."/>
            <person name="Shao Z."/>
        </authorList>
    </citation>
    <scope>NUCLEOTIDE SEQUENCE [LARGE SCALE GENOMIC DNA]</scope>
    <source>
        <strain evidence="8 10">CF12-14</strain>
    </source>
</reference>
<accession>A0A327WR27</accession>
<dbReference type="PROSITE" id="PS00671">
    <property type="entry name" value="D_2_HYDROXYACID_DH_3"/>
    <property type="match status" value="1"/>
</dbReference>
<feature type="domain" description="D-isomer specific 2-hydroxyacid dehydrogenase NAD-binding" evidence="6">
    <location>
        <begin position="110"/>
        <end position="296"/>
    </location>
</feature>
<organism evidence="7 9">
    <name type="scientific">Aliidiomarina maris</name>
    <dbReference type="NCBI Taxonomy" id="531312"/>
    <lineage>
        <taxon>Bacteria</taxon>
        <taxon>Pseudomonadati</taxon>
        <taxon>Pseudomonadota</taxon>
        <taxon>Gammaproteobacteria</taxon>
        <taxon>Alteromonadales</taxon>
        <taxon>Idiomarinaceae</taxon>
        <taxon>Aliidiomarina</taxon>
    </lineage>
</organism>
<dbReference type="Pfam" id="PF00389">
    <property type="entry name" value="2-Hacid_dh"/>
    <property type="match status" value="1"/>
</dbReference>
<gene>
    <name evidence="7" type="ORF">B0I24_1116</name>
    <name evidence="8" type="ORF">CWE07_11975</name>
</gene>